<dbReference type="Proteomes" id="UP000828390">
    <property type="component" value="Unassembled WGS sequence"/>
</dbReference>
<feature type="region of interest" description="Disordered" evidence="1">
    <location>
        <begin position="66"/>
        <end position="122"/>
    </location>
</feature>
<reference evidence="2" key="1">
    <citation type="journal article" date="2019" name="bioRxiv">
        <title>The Genome of the Zebra Mussel, Dreissena polymorpha: A Resource for Invasive Species Research.</title>
        <authorList>
            <person name="McCartney M.A."/>
            <person name="Auch B."/>
            <person name="Kono T."/>
            <person name="Mallez S."/>
            <person name="Zhang Y."/>
            <person name="Obille A."/>
            <person name="Becker A."/>
            <person name="Abrahante J.E."/>
            <person name="Garbe J."/>
            <person name="Badalamenti J.P."/>
            <person name="Herman A."/>
            <person name="Mangelson H."/>
            <person name="Liachko I."/>
            <person name="Sullivan S."/>
            <person name="Sone E.D."/>
            <person name="Koren S."/>
            <person name="Silverstein K.A.T."/>
            <person name="Beckman K.B."/>
            <person name="Gohl D.M."/>
        </authorList>
    </citation>
    <scope>NUCLEOTIDE SEQUENCE</scope>
    <source>
        <strain evidence="2">Duluth1</strain>
        <tissue evidence="2">Whole animal</tissue>
    </source>
</reference>
<organism evidence="2 3">
    <name type="scientific">Dreissena polymorpha</name>
    <name type="common">Zebra mussel</name>
    <name type="synonym">Mytilus polymorpha</name>
    <dbReference type="NCBI Taxonomy" id="45954"/>
    <lineage>
        <taxon>Eukaryota</taxon>
        <taxon>Metazoa</taxon>
        <taxon>Spiralia</taxon>
        <taxon>Lophotrochozoa</taxon>
        <taxon>Mollusca</taxon>
        <taxon>Bivalvia</taxon>
        <taxon>Autobranchia</taxon>
        <taxon>Heteroconchia</taxon>
        <taxon>Euheterodonta</taxon>
        <taxon>Imparidentia</taxon>
        <taxon>Neoheterodontei</taxon>
        <taxon>Myida</taxon>
        <taxon>Dreissenoidea</taxon>
        <taxon>Dreissenidae</taxon>
        <taxon>Dreissena</taxon>
    </lineage>
</organism>
<sequence length="215" mass="23747">MAESRSEETNVGETKAAGNDTETVQNSSSLHSLTEKLQGLDIMIESQTKLKEMQENGTDWLQNVTLKKASGKKSEKDHGKESVSAEMSKFVCELQRTDIKETSPEKDKKADSPGKKKQKIGSISSEMQAEFLASYQENLVCNIGSDDTVMRETQSVDMKEIEGARIKQKYSSEAGCVEDRKGEMKDNSAGSVEKKSPKKKKNKKKGPSPEKGNTM</sequence>
<feature type="compositionally biased region" description="Basic and acidic residues" evidence="1">
    <location>
        <begin position="95"/>
        <end position="114"/>
    </location>
</feature>
<evidence type="ECO:0000313" key="2">
    <source>
        <dbReference type="EMBL" id="KAH3874314.1"/>
    </source>
</evidence>
<gene>
    <name evidence="2" type="ORF">DPMN_037556</name>
</gene>
<dbReference type="EMBL" id="JAIWYP010000002">
    <property type="protein sequence ID" value="KAH3874314.1"/>
    <property type="molecule type" value="Genomic_DNA"/>
</dbReference>
<reference evidence="2" key="2">
    <citation type="submission" date="2020-11" db="EMBL/GenBank/DDBJ databases">
        <authorList>
            <person name="McCartney M.A."/>
            <person name="Auch B."/>
            <person name="Kono T."/>
            <person name="Mallez S."/>
            <person name="Becker A."/>
            <person name="Gohl D.M."/>
            <person name="Silverstein K.A.T."/>
            <person name="Koren S."/>
            <person name="Bechman K.B."/>
            <person name="Herman A."/>
            <person name="Abrahante J.E."/>
            <person name="Garbe J."/>
        </authorList>
    </citation>
    <scope>NUCLEOTIDE SEQUENCE</scope>
    <source>
        <strain evidence="2">Duluth1</strain>
        <tissue evidence="2">Whole animal</tissue>
    </source>
</reference>
<feature type="compositionally biased region" description="Basic residues" evidence="1">
    <location>
        <begin position="196"/>
        <end position="206"/>
    </location>
</feature>
<accession>A0A9D4MER5</accession>
<protein>
    <submittedName>
        <fullName evidence="2">Uncharacterized protein</fullName>
    </submittedName>
</protein>
<evidence type="ECO:0000313" key="3">
    <source>
        <dbReference type="Proteomes" id="UP000828390"/>
    </source>
</evidence>
<comment type="caution">
    <text evidence="2">The sequence shown here is derived from an EMBL/GenBank/DDBJ whole genome shotgun (WGS) entry which is preliminary data.</text>
</comment>
<dbReference type="AlphaFoldDB" id="A0A9D4MER5"/>
<evidence type="ECO:0000256" key="1">
    <source>
        <dbReference type="SAM" id="MobiDB-lite"/>
    </source>
</evidence>
<proteinExistence type="predicted"/>
<feature type="region of interest" description="Disordered" evidence="1">
    <location>
        <begin position="167"/>
        <end position="215"/>
    </location>
</feature>
<name>A0A9D4MER5_DREPO</name>
<feature type="compositionally biased region" description="Basic and acidic residues" evidence="1">
    <location>
        <begin position="177"/>
        <end position="186"/>
    </location>
</feature>
<feature type="region of interest" description="Disordered" evidence="1">
    <location>
        <begin position="1"/>
        <end position="33"/>
    </location>
</feature>
<keyword evidence="3" id="KW-1185">Reference proteome</keyword>
<feature type="compositionally biased region" description="Basic and acidic residues" evidence="1">
    <location>
        <begin position="72"/>
        <end position="83"/>
    </location>
</feature>
<feature type="compositionally biased region" description="Polar residues" evidence="1">
    <location>
        <begin position="20"/>
        <end position="32"/>
    </location>
</feature>